<keyword evidence="2" id="KW-0472">Membrane</keyword>
<evidence type="ECO:0000256" key="2">
    <source>
        <dbReference type="SAM" id="Phobius"/>
    </source>
</evidence>
<dbReference type="CDD" id="cd04301">
    <property type="entry name" value="NAT_SF"/>
    <property type="match status" value="1"/>
</dbReference>
<accession>A0A6A6BHG0</accession>
<feature type="region of interest" description="Disordered" evidence="1">
    <location>
        <begin position="17"/>
        <end position="47"/>
    </location>
</feature>
<protein>
    <recommendedName>
        <fullName evidence="3">N-acetyltransferase domain-containing protein</fullName>
    </recommendedName>
</protein>
<dbReference type="GeneID" id="54302283"/>
<sequence length="291" mass="30923">MLSPSFAAAAAAAASAPAAAKSRSHSSPADGSHSSNKTRNGDDPLAGVPELVTETATTDEDKVEALKLIADSIAQQRQVASWAVISHPMVLAAYALLIALMTHYTWRTASDLPLLFTTGAGITMACLVAVRLVTGPYITQAESLNWDFLSSPGSADSEDTVLVTRFGERIVGALVLGWALPPRDPAGNRAQRRSRKGRGVVRAWTVLLKYRGKGIGTDLLEEATRVAAKRGGEGIEFAEDHANSRLVLPATFNKAFTKRAEHARAALEAVVQRSAAFGGKRRRSRSSTSSF</sequence>
<gene>
    <name evidence="4" type="ORF">K452DRAFT_325555</name>
</gene>
<keyword evidence="2" id="KW-1133">Transmembrane helix</keyword>
<dbReference type="Gene3D" id="3.40.630.30">
    <property type="match status" value="1"/>
</dbReference>
<evidence type="ECO:0000259" key="3">
    <source>
        <dbReference type="PROSITE" id="PS51186"/>
    </source>
</evidence>
<keyword evidence="5" id="KW-1185">Reference proteome</keyword>
<dbReference type="InterPro" id="IPR016181">
    <property type="entry name" value="Acyl_CoA_acyltransferase"/>
</dbReference>
<feature type="transmembrane region" description="Helical" evidence="2">
    <location>
        <begin position="112"/>
        <end position="133"/>
    </location>
</feature>
<dbReference type="Proteomes" id="UP000799438">
    <property type="component" value="Unassembled WGS sequence"/>
</dbReference>
<name>A0A6A6BHG0_9PEZI</name>
<feature type="domain" description="N-acetyltransferase" evidence="3">
    <location>
        <begin position="128"/>
        <end position="291"/>
    </location>
</feature>
<dbReference type="OrthoDB" id="5343688at2759"/>
<proteinExistence type="predicted"/>
<dbReference type="Pfam" id="PF00583">
    <property type="entry name" value="Acetyltransf_1"/>
    <property type="match status" value="1"/>
</dbReference>
<dbReference type="PROSITE" id="PS51186">
    <property type="entry name" value="GNAT"/>
    <property type="match status" value="1"/>
</dbReference>
<dbReference type="EMBL" id="ML995481">
    <property type="protein sequence ID" value="KAF2143589.1"/>
    <property type="molecule type" value="Genomic_DNA"/>
</dbReference>
<dbReference type="AlphaFoldDB" id="A0A6A6BHG0"/>
<keyword evidence="2" id="KW-0812">Transmembrane</keyword>
<evidence type="ECO:0000256" key="1">
    <source>
        <dbReference type="SAM" id="MobiDB-lite"/>
    </source>
</evidence>
<evidence type="ECO:0000313" key="5">
    <source>
        <dbReference type="Proteomes" id="UP000799438"/>
    </source>
</evidence>
<organism evidence="4 5">
    <name type="scientific">Aplosporella prunicola CBS 121167</name>
    <dbReference type="NCBI Taxonomy" id="1176127"/>
    <lineage>
        <taxon>Eukaryota</taxon>
        <taxon>Fungi</taxon>
        <taxon>Dikarya</taxon>
        <taxon>Ascomycota</taxon>
        <taxon>Pezizomycotina</taxon>
        <taxon>Dothideomycetes</taxon>
        <taxon>Dothideomycetes incertae sedis</taxon>
        <taxon>Botryosphaeriales</taxon>
        <taxon>Aplosporellaceae</taxon>
        <taxon>Aplosporella</taxon>
    </lineage>
</organism>
<evidence type="ECO:0000313" key="4">
    <source>
        <dbReference type="EMBL" id="KAF2143589.1"/>
    </source>
</evidence>
<dbReference type="InterPro" id="IPR000182">
    <property type="entry name" value="GNAT_dom"/>
</dbReference>
<dbReference type="RefSeq" id="XP_033399301.1">
    <property type="nucleotide sequence ID" value="XM_033544787.1"/>
</dbReference>
<dbReference type="GO" id="GO:0016747">
    <property type="term" value="F:acyltransferase activity, transferring groups other than amino-acyl groups"/>
    <property type="evidence" value="ECO:0007669"/>
    <property type="project" value="InterPro"/>
</dbReference>
<feature type="transmembrane region" description="Helical" evidence="2">
    <location>
        <begin position="79"/>
        <end position="100"/>
    </location>
</feature>
<reference evidence="4" key="1">
    <citation type="journal article" date="2020" name="Stud. Mycol.">
        <title>101 Dothideomycetes genomes: a test case for predicting lifestyles and emergence of pathogens.</title>
        <authorList>
            <person name="Haridas S."/>
            <person name="Albert R."/>
            <person name="Binder M."/>
            <person name="Bloem J."/>
            <person name="Labutti K."/>
            <person name="Salamov A."/>
            <person name="Andreopoulos B."/>
            <person name="Baker S."/>
            <person name="Barry K."/>
            <person name="Bills G."/>
            <person name="Bluhm B."/>
            <person name="Cannon C."/>
            <person name="Castanera R."/>
            <person name="Culley D."/>
            <person name="Daum C."/>
            <person name="Ezra D."/>
            <person name="Gonzalez J."/>
            <person name="Henrissat B."/>
            <person name="Kuo A."/>
            <person name="Liang C."/>
            <person name="Lipzen A."/>
            <person name="Lutzoni F."/>
            <person name="Magnuson J."/>
            <person name="Mondo S."/>
            <person name="Nolan M."/>
            <person name="Ohm R."/>
            <person name="Pangilinan J."/>
            <person name="Park H.-J."/>
            <person name="Ramirez L."/>
            <person name="Alfaro M."/>
            <person name="Sun H."/>
            <person name="Tritt A."/>
            <person name="Yoshinaga Y."/>
            <person name="Zwiers L.-H."/>
            <person name="Turgeon B."/>
            <person name="Goodwin S."/>
            <person name="Spatafora J."/>
            <person name="Crous P."/>
            <person name="Grigoriev I."/>
        </authorList>
    </citation>
    <scope>NUCLEOTIDE SEQUENCE</scope>
    <source>
        <strain evidence="4">CBS 121167</strain>
    </source>
</reference>
<feature type="compositionally biased region" description="Low complexity" evidence="1">
    <location>
        <begin position="17"/>
        <end position="35"/>
    </location>
</feature>
<dbReference type="SUPFAM" id="SSF55729">
    <property type="entry name" value="Acyl-CoA N-acyltransferases (Nat)"/>
    <property type="match status" value="1"/>
</dbReference>